<sequence>MESSKTSDNQEFSPESENIGGERPRAATQKRYQSELKRIQELTRDTMPKAKRSTAMPLLHNAAWMKIKLDEARADMMCASLVTGYNNGGGQLGTRENPAFSAYNKLFASYSRCMKQITDLMVGDAGEQRDELAGFLNETRL</sequence>
<dbReference type="EMBL" id="VTFY01000004">
    <property type="protein sequence ID" value="MRX82247.1"/>
    <property type="molecule type" value="Genomic_DNA"/>
</dbReference>
<dbReference type="Proteomes" id="UP000438093">
    <property type="component" value="Unassembled WGS sequence"/>
</dbReference>
<organism evidence="2 3">
    <name type="scientific">Eggerthella guodeyinii</name>
    <dbReference type="NCBI Taxonomy" id="2690837"/>
    <lineage>
        <taxon>Bacteria</taxon>
        <taxon>Bacillati</taxon>
        <taxon>Actinomycetota</taxon>
        <taxon>Coriobacteriia</taxon>
        <taxon>Eggerthellales</taxon>
        <taxon>Eggerthellaceae</taxon>
        <taxon>Eggerthella</taxon>
    </lineage>
</organism>
<reference evidence="3" key="1">
    <citation type="submission" date="2019-08" db="EMBL/GenBank/DDBJ databases">
        <title>Arthrobacter sp. nov., isolated from plateau pika and Tibetan wild ass.</title>
        <authorList>
            <person name="Ge Y."/>
        </authorList>
    </citation>
    <scope>NUCLEOTIDE SEQUENCE [LARGE SCALE GENOMIC DNA]</scope>
    <source>
        <strain evidence="3">HF-4214</strain>
    </source>
</reference>
<accession>A0A6N7RMP2</accession>
<dbReference type="RefSeq" id="WP_154333115.1">
    <property type="nucleotide sequence ID" value="NZ_VTFY01000004.1"/>
</dbReference>
<keyword evidence="3" id="KW-1185">Reference proteome</keyword>
<evidence type="ECO:0000313" key="3">
    <source>
        <dbReference type="Proteomes" id="UP000438093"/>
    </source>
</evidence>
<protein>
    <submittedName>
        <fullName evidence="2">Uncharacterized protein</fullName>
    </submittedName>
</protein>
<feature type="compositionally biased region" description="Polar residues" evidence="1">
    <location>
        <begin position="1"/>
        <end position="16"/>
    </location>
</feature>
<evidence type="ECO:0000256" key="1">
    <source>
        <dbReference type="SAM" id="MobiDB-lite"/>
    </source>
</evidence>
<feature type="region of interest" description="Disordered" evidence="1">
    <location>
        <begin position="1"/>
        <end position="32"/>
    </location>
</feature>
<proteinExistence type="predicted"/>
<gene>
    <name evidence="2" type="ORF">GJG86_07045</name>
</gene>
<name>A0A6N7RMP2_9ACTN</name>
<evidence type="ECO:0000313" key="2">
    <source>
        <dbReference type="EMBL" id="MRX82247.1"/>
    </source>
</evidence>
<dbReference type="AlphaFoldDB" id="A0A6N7RMP2"/>
<comment type="caution">
    <text evidence="2">The sequence shown here is derived from an EMBL/GenBank/DDBJ whole genome shotgun (WGS) entry which is preliminary data.</text>
</comment>